<dbReference type="GO" id="GO:0004674">
    <property type="term" value="F:protein serine/threonine kinase activity"/>
    <property type="evidence" value="ECO:0007669"/>
    <property type="project" value="UniProtKB-KW"/>
</dbReference>
<evidence type="ECO:0000256" key="7">
    <source>
        <dbReference type="SAM" id="Phobius"/>
    </source>
</evidence>
<dbReference type="CDD" id="cd06606">
    <property type="entry name" value="STKc_MAPKKK"/>
    <property type="match status" value="1"/>
</dbReference>
<name>A0ABD3D3B9_9LAMI</name>
<dbReference type="AlphaFoldDB" id="A0ABD3D3B9"/>
<evidence type="ECO:0000256" key="4">
    <source>
        <dbReference type="ARBA" id="ARBA00022840"/>
    </source>
</evidence>
<keyword evidence="6" id="KW-0723">Serine/threonine-protein kinase</keyword>
<evidence type="ECO:0000259" key="8">
    <source>
        <dbReference type="PROSITE" id="PS50011"/>
    </source>
</evidence>
<proteinExistence type="inferred from homology"/>
<dbReference type="PROSITE" id="PS00108">
    <property type="entry name" value="PROTEIN_KINASE_ST"/>
    <property type="match status" value="1"/>
</dbReference>
<evidence type="ECO:0000256" key="5">
    <source>
        <dbReference type="PROSITE-ProRule" id="PRU10141"/>
    </source>
</evidence>
<dbReference type="PROSITE" id="PS50011">
    <property type="entry name" value="PROTEIN_KINASE_DOM"/>
    <property type="match status" value="1"/>
</dbReference>
<keyword evidence="1" id="KW-0808">Transferase</keyword>
<keyword evidence="3" id="KW-0418">Kinase</keyword>
<feature type="domain" description="Protein kinase" evidence="8">
    <location>
        <begin position="3"/>
        <end position="253"/>
    </location>
</feature>
<dbReference type="Gene3D" id="1.10.510.10">
    <property type="entry name" value="Transferase(Phosphotransferase) domain 1"/>
    <property type="match status" value="1"/>
</dbReference>
<keyword evidence="7" id="KW-1133">Transmembrane helix</keyword>
<accession>A0ABD3D3B9</accession>
<dbReference type="PANTHER" id="PTHR48011">
    <property type="entry name" value="CCR4-NOT TRANSCRIPTIONAL COMPLEX SUBUNIT CAF120-RELATED"/>
    <property type="match status" value="1"/>
</dbReference>
<keyword evidence="10" id="KW-1185">Reference proteome</keyword>
<dbReference type="PANTHER" id="PTHR48011:SF76">
    <property type="entry name" value="MITOGEN-ACTIVATED PROTEIN KINASE KINASE KINASE 15"/>
    <property type="match status" value="1"/>
</dbReference>
<dbReference type="Pfam" id="PF00069">
    <property type="entry name" value="Pkinase"/>
    <property type="match status" value="1"/>
</dbReference>
<comment type="caution">
    <text evidence="9">The sequence shown here is derived from an EMBL/GenBank/DDBJ whole genome shotgun (WGS) entry which is preliminary data.</text>
</comment>
<dbReference type="SUPFAM" id="SSF56112">
    <property type="entry name" value="Protein kinase-like (PK-like)"/>
    <property type="match status" value="1"/>
</dbReference>
<evidence type="ECO:0000256" key="6">
    <source>
        <dbReference type="RuleBase" id="RU000304"/>
    </source>
</evidence>
<dbReference type="InterPro" id="IPR052751">
    <property type="entry name" value="Plant_MAPKKK"/>
</dbReference>
<sequence length="449" mass="49499">MAWTRGPTIGRGSSAAVSLATAASGDIFAVKSTDLSSSTLLQREEILITQLSSPYIVKCLGSDTTCEHNKHVYNLFLEYIPGGTLSDKIKKHGGSLEENAIRLHARQILMGLSYLHQKGLAHCDIKGQNILIGDGGLKIADFGCAKWVESGEPAAFAGTPAYMAPEVARGEEQSFPADVWAFGCTVIEMATGSGPWPEMKDPAAALFRIGFSGDVPEFPGWFSDAAKDMLTKCLIKDPRERWTAGQLLEHPFFDPVDEEIINCDEISEFTRKSPTSVMDQGFWDDLGALSCSENPTEIASSTDSPSSRVGALIGENTRAGFEFPGWADEEDWLTVRGEIEIEIEDTVTFARDNEDEIEAQSSIYIDNFVMDRVDGDSNSTFTVTLTESRLCMNDFSSFTVVNYENHVNGIISSSISSFPISIFCLFFYYLLIFWPLVFSNSQFLIRTRE</sequence>
<gene>
    <name evidence="9" type="ORF">CASFOL_019057</name>
</gene>
<feature type="transmembrane region" description="Helical" evidence="7">
    <location>
        <begin position="418"/>
        <end position="438"/>
    </location>
</feature>
<dbReference type="InterPro" id="IPR017441">
    <property type="entry name" value="Protein_kinase_ATP_BS"/>
</dbReference>
<dbReference type="PROSITE" id="PS00107">
    <property type="entry name" value="PROTEIN_KINASE_ATP"/>
    <property type="match status" value="1"/>
</dbReference>
<feature type="binding site" evidence="5">
    <location>
        <position position="31"/>
    </location>
    <ligand>
        <name>ATP</name>
        <dbReference type="ChEBI" id="CHEBI:30616"/>
    </ligand>
</feature>
<reference evidence="10" key="1">
    <citation type="journal article" date="2024" name="IScience">
        <title>Strigolactones Initiate the Formation of Haustorium-like Structures in Castilleja.</title>
        <authorList>
            <person name="Buerger M."/>
            <person name="Peterson D."/>
            <person name="Chory J."/>
        </authorList>
    </citation>
    <scope>NUCLEOTIDE SEQUENCE [LARGE SCALE GENOMIC DNA]</scope>
</reference>
<comment type="similarity">
    <text evidence="6">Belongs to the protein kinase superfamily.</text>
</comment>
<dbReference type="InterPro" id="IPR011009">
    <property type="entry name" value="Kinase-like_dom_sf"/>
</dbReference>
<keyword evidence="2 5" id="KW-0547">Nucleotide-binding</keyword>
<dbReference type="SMART" id="SM00220">
    <property type="entry name" value="S_TKc"/>
    <property type="match status" value="1"/>
</dbReference>
<keyword evidence="7" id="KW-0472">Membrane</keyword>
<protein>
    <recommendedName>
        <fullName evidence="8">Protein kinase domain-containing protein</fullName>
    </recommendedName>
</protein>
<evidence type="ECO:0000256" key="1">
    <source>
        <dbReference type="ARBA" id="ARBA00022679"/>
    </source>
</evidence>
<keyword evidence="7" id="KW-0812">Transmembrane</keyword>
<evidence type="ECO:0000313" key="9">
    <source>
        <dbReference type="EMBL" id="KAL3636758.1"/>
    </source>
</evidence>
<evidence type="ECO:0000256" key="2">
    <source>
        <dbReference type="ARBA" id="ARBA00022741"/>
    </source>
</evidence>
<dbReference type="Proteomes" id="UP001632038">
    <property type="component" value="Unassembled WGS sequence"/>
</dbReference>
<dbReference type="Gene3D" id="3.30.200.20">
    <property type="entry name" value="Phosphorylase Kinase, domain 1"/>
    <property type="match status" value="1"/>
</dbReference>
<dbReference type="EMBL" id="JAVIJP010000026">
    <property type="protein sequence ID" value="KAL3636758.1"/>
    <property type="molecule type" value="Genomic_DNA"/>
</dbReference>
<dbReference type="InterPro" id="IPR000719">
    <property type="entry name" value="Prot_kinase_dom"/>
</dbReference>
<dbReference type="InterPro" id="IPR008271">
    <property type="entry name" value="Ser/Thr_kinase_AS"/>
</dbReference>
<evidence type="ECO:0000256" key="3">
    <source>
        <dbReference type="ARBA" id="ARBA00022777"/>
    </source>
</evidence>
<evidence type="ECO:0000313" key="10">
    <source>
        <dbReference type="Proteomes" id="UP001632038"/>
    </source>
</evidence>
<dbReference type="GO" id="GO:0005524">
    <property type="term" value="F:ATP binding"/>
    <property type="evidence" value="ECO:0007669"/>
    <property type="project" value="UniProtKB-UniRule"/>
</dbReference>
<keyword evidence="4 5" id="KW-0067">ATP-binding</keyword>
<organism evidence="9 10">
    <name type="scientific">Castilleja foliolosa</name>
    <dbReference type="NCBI Taxonomy" id="1961234"/>
    <lineage>
        <taxon>Eukaryota</taxon>
        <taxon>Viridiplantae</taxon>
        <taxon>Streptophyta</taxon>
        <taxon>Embryophyta</taxon>
        <taxon>Tracheophyta</taxon>
        <taxon>Spermatophyta</taxon>
        <taxon>Magnoliopsida</taxon>
        <taxon>eudicotyledons</taxon>
        <taxon>Gunneridae</taxon>
        <taxon>Pentapetalae</taxon>
        <taxon>asterids</taxon>
        <taxon>lamiids</taxon>
        <taxon>Lamiales</taxon>
        <taxon>Orobanchaceae</taxon>
        <taxon>Pedicularideae</taxon>
        <taxon>Castillejinae</taxon>
        <taxon>Castilleja</taxon>
    </lineage>
</organism>